<dbReference type="PANTHER" id="PTHR14340:SF9">
    <property type="entry name" value="FIBRONECTIN TYPE-III DOMAIN-CONTAINING PROTEIN"/>
    <property type="match status" value="1"/>
</dbReference>
<protein>
    <submittedName>
        <fullName evidence="6">Titin</fullName>
    </submittedName>
</protein>
<dbReference type="PANTHER" id="PTHR14340">
    <property type="entry name" value="MICROFIBRIL-ASSOCIATED GLYCOPROTEIN 3"/>
    <property type="match status" value="1"/>
</dbReference>
<gene>
    <name evidence="4" type="ORF">SCUD_LOCUS20634</name>
</gene>
<dbReference type="SUPFAM" id="SSF49265">
    <property type="entry name" value="Fibronectin type III"/>
    <property type="match status" value="2"/>
</dbReference>
<dbReference type="InterPro" id="IPR013783">
    <property type="entry name" value="Ig-like_fold"/>
</dbReference>
<dbReference type="PROSITE" id="PS50853">
    <property type="entry name" value="FN3"/>
    <property type="match status" value="3"/>
</dbReference>
<feature type="region of interest" description="Disordered" evidence="2">
    <location>
        <begin position="179"/>
        <end position="207"/>
    </location>
</feature>
<proteinExistence type="predicted"/>
<dbReference type="SMART" id="SM00060">
    <property type="entry name" value="FN3"/>
    <property type="match status" value="3"/>
</dbReference>
<accession>A0A183KZY6</accession>
<dbReference type="FunFam" id="2.60.40.10:FF:000127">
    <property type="entry name" value="titin isoform X1"/>
    <property type="match status" value="1"/>
</dbReference>
<feature type="domain" description="Fibronectin type-III" evidence="3">
    <location>
        <begin position="1"/>
        <end position="82"/>
    </location>
</feature>
<reference evidence="6" key="1">
    <citation type="submission" date="2016-06" db="UniProtKB">
        <authorList>
            <consortium name="WormBaseParasite"/>
        </authorList>
    </citation>
    <scope>IDENTIFICATION</scope>
</reference>
<dbReference type="InterPro" id="IPR003961">
    <property type="entry name" value="FN3_dom"/>
</dbReference>
<sequence length="307" mass="33947">MAVGCPMVYKNNGGSPITNYIVEKLEPRTGEWLPVSKFVRTPEYEVTGLEPGNNYRFRVRAENELGTSEPLETSRSILAEEPSTVPDAPNNLTVADVDANKVTLEWSKPRNDGGKRVNGYVVEYKPLNSTEWEQAAIVKDLTATVDGLKKGEKYMFRVSARNEVGVSQPCSTNRAVECKPKHTTADSPGRPNVDDIGKNSIDLSWSRPAKDGGAKVTGYIVEKRRKNSPDWEPAVSGNTPVTGTQAHIDDLDENGEYEFRIKPVNAAGVGEPSEPTPMTKIRPKRGNNYFHVFFNFSTYSCRSNCSI</sequence>
<dbReference type="AlphaFoldDB" id="A0A183KZY6"/>
<evidence type="ECO:0000256" key="1">
    <source>
        <dbReference type="ARBA" id="ARBA00023319"/>
    </source>
</evidence>
<name>A0A183KZY6_9TREM</name>
<reference evidence="4 5" key="2">
    <citation type="submission" date="2018-11" db="EMBL/GenBank/DDBJ databases">
        <authorList>
            <consortium name="Pathogen Informatics"/>
        </authorList>
    </citation>
    <scope>NUCLEOTIDE SEQUENCE [LARGE SCALE GENOMIC DNA]</scope>
    <source>
        <strain evidence="4">Dakar</strain>
        <strain evidence="5">Dakar, Senegal</strain>
    </source>
</reference>
<dbReference type="Gene3D" id="2.60.40.10">
    <property type="entry name" value="Immunoglobulins"/>
    <property type="match status" value="3"/>
</dbReference>
<dbReference type="WBParaSite" id="SCUD_0002063701-mRNA-1">
    <property type="protein sequence ID" value="SCUD_0002063701-mRNA-1"/>
    <property type="gene ID" value="SCUD_0002063701"/>
</dbReference>
<dbReference type="Proteomes" id="UP000279833">
    <property type="component" value="Unassembled WGS sequence"/>
</dbReference>
<evidence type="ECO:0000259" key="3">
    <source>
        <dbReference type="PROSITE" id="PS50853"/>
    </source>
</evidence>
<dbReference type="InterPro" id="IPR036116">
    <property type="entry name" value="FN3_sf"/>
</dbReference>
<organism evidence="6">
    <name type="scientific">Schistosoma curassoni</name>
    <dbReference type="NCBI Taxonomy" id="6186"/>
    <lineage>
        <taxon>Eukaryota</taxon>
        <taxon>Metazoa</taxon>
        <taxon>Spiralia</taxon>
        <taxon>Lophotrochozoa</taxon>
        <taxon>Platyhelminthes</taxon>
        <taxon>Trematoda</taxon>
        <taxon>Digenea</taxon>
        <taxon>Strigeidida</taxon>
        <taxon>Schistosomatoidea</taxon>
        <taxon>Schistosomatidae</taxon>
        <taxon>Schistosoma</taxon>
    </lineage>
</organism>
<dbReference type="Pfam" id="PF00041">
    <property type="entry name" value="fn3"/>
    <property type="match status" value="3"/>
</dbReference>
<feature type="domain" description="Fibronectin type-III" evidence="3">
    <location>
        <begin position="187"/>
        <end position="284"/>
    </location>
</feature>
<dbReference type="FunFam" id="2.60.40.10:FF:000112">
    <property type="entry name" value="Titin a"/>
    <property type="match status" value="1"/>
</dbReference>
<evidence type="ECO:0000313" key="6">
    <source>
        <dbReference type="WBParaSite" id="SCUD_0002063701-mRNA-1"/>
    </source>
</evidence>
<feature type="domain" description="Fibronectin type-III" evidence="3">
    <location>
        <begin position="88"/>
        <end position="181"/>
    </location>
</feature>
<dbReference type="PRINTS" id="PR00014">
    <property type="entry name" value="FNTYPEIII"/>
</dbReference>
<keyword evidence="5" id="KW-1185">Reference proteome</keyword>
<evidence type="ECO:0000313" key="5">
    <source>
        <dbReference type="Proteomes" id="UP000279833"/>
    </source>
</evidence>
<evidence type="ECO:0000256" key="2">
    <source>
        <dbReference type="SAM" id="MobiDB-lite"/>
    </source>
</evidence>
<dbReference type="CDD" id="cd00063">
    <property type="entry name" value="FN3"/>
    <property type="match status" value="3"/>
</dbReference>
<dbReference type="STRING" id="6186.A0A183KZY6"/>
<keyword evidence="1" id="KW-0393">Immunoglobulin domain</keyword>
<evidence type="ECO:0000313" key="4">
    <source>
        <dbReference type="EMBL" id="VDP72867.1"/>
    </source>
</evidence>
<dbReference type="EMBL" id="UZAK01044716">
    <property type="protein sequence ID" value="VDP72867.1"/>
    <property type="molecule type" value="Genomic_DNA"/>
</dbReference>